<proteinExistence type="predicted"/>
<dbReference type="Pfam" id="PF04351">
    <property type="entry name" value="PilP"/>
    <property type="match status" value="1"/>
</dbReference>
<organism evidence="1 2">
    <name type="scientific">Tepidimonas taiwanensis</name>
    <dbReference type="NCBI Taxonomy" id="307486"/>
    <lineage>
        <taxon>Bacteria</taxon>
        <taxon>Pseudomonadati</taxon>
        <taxon>Pseudomonadota</taxon>
        <taxon>Betaproteobacteria</taxon>
        <taxon>Burkholderiales</taxon>
        <taxon>Tepidimonas</taxon>
    </lineage>
</organism>
<dbReference type="EMBL" id="VJOM01000001">
    <property type="protein sequence ID" value="TSE34099.1"/>
    <property type="molecule type" value="Genomic_DNA"/>
</dbReference>
<evidence type="ECO:0000313" key="1">
    <source>
        <dbReference type="EMBL" id="TSE34099.1"/>
    </source>
</evidence>
<dbReference type="PIRSF" id="PIRSF016481">
    <property type="entry name" value="Pilus_assembly_PilP"/>
    <property type="match status" value="1"/>
</dbReference>
<keyword evidence="2" id="KW-1185">Reference proteome</keyword>
<dbReference type="Gene3D" id="2.30.30.830">
    <property type="match status" value="1"/>
</dbReference>
<dbReference type="OrthoDB" id="5296580at2"/>
<name>A0A554XE82_9BURK</name>
<dbReference type="STRING" id="307486.GCA_000807215_02207"/>
<gene>
    <name evidence="1" type="ORF">Ttaiw_00159</name>
</gene>
<evidence type="ECO:0000313" key="2">
    <source>
        <dbReference type="Proteomes" id="UP000317763"/>
    </source>
</evidence>
<reference evidence="1 2" key="1">
    <citation type="submission" date="2019-07" db="EMBL/GenBank/DDBJ databases">
        <title>Tepidimonas taiwanensis I1-1 draft genome.</title>
        <authorList>
            <person name="Da Costa M.S."/>
            <person name="Froufe H.J.C."/>
            <person name="Egas C."/>
            <person name="Albuquerque L."/>
        </authorList>
    </citation>
    <scope>NUCLEOTIDE SEQUENCE [LARGE SCALE GENOMIC DNA]</scope>
    <source>
        <strain evidence="1 2">I1-1</strain>
    </source>
</reference>
<accession>A0A554XE82</accession>
<sequence>MGADDADVRQWMEAQRQIAPRKPEPVPAPVAFRPEPYGAAELLSPFSDERLARVLRLQADSATARLLDAERNRPREPLEQFPLDAMEMVGILQKGARRVALIRVNGELHQVVVGARLGQNLGRVTRITESEVVLKEIVQDAAGEWVERTASLQLQEAKP</sequence>
<dbReference type="Proteomes" id="UP000317763">
    <property type="component" value="Unassembled WGS sequence"/>
</dbReference>
<comment type="caution">
    <text evidence="1">The sequence shown here is derived from an EMBL/GenBank/DDBJ whole genome shotgun (WGS) entry which is preliminary data.</text>
</comment>
<dbReference type="InterPro" id="IPR007446">
    <property type="entry name" value="PilP"/>
</dbReference>
<dbReference type="AlphaFoldDB" id="A0A554XE82"/>
<protein>
    <submittedName>
        <fullName evidence="1">Pilus assembly protein, PilP</fullName>
    </submittedName>
</protein>